<reference evidence="1 2" key="1">
    <citation type="journal article" date="2012" name="BMC Genomics">
        <title>Complete genome sequence of Saccharothrix espanaensis DSM 44229T and comparison to the other completely sequenced Pseudonocardiaceae.</title>
        <authorList>
            <person name="Strobel T."/>
            <person name="Al-Dilaimi A."/>
            <person name="Blom J."/>
            <person name="Gessner A."/>
            <person name="Kalinowski J."/>
            <person name="Luzhetska M."/>
            <person name="Puhler A."/>
            <person name="Szczepanowski R."/>
            <person name="Bechthold A."/>
            <person name="Ruckert C."/>
        </authorList>
    </citation>
    <scope>NUCLEOTIDE SEQUENCE [LARGE SCALE GENOMIC DNA]</scope>
    <source>
        <strain evidence="2">ATCC 51144 / DSM 44229 / JCM 9112 / NBRC 15066 / NRRL 15764</strain>
    </source>
</reference>
<evidence type="ECO:0000313" key="2">
    <source>
        <dbReference type="Proteomes" id="UP000006281"/>
    </source>
</evidence>
<dbReference type="AlphaFoldDB" id="K0JUE1"/>
<dbReference type="eggNOG" id="ENOG50336J5">
    <property type="taxonomic scope" value="Bacteria"/>
</dbReference>
<protein>
    <recommendedName>
        <fullName evidence="3">DUF1877 family protein</fullName>
    </recommendedName>
</protein>
<dbReference type="InterPro" id="IPR015068">
    <property type="entry name" value="DUF1877"/>
</dbReference>
<evidence type="ECO:0000313" key="1">
    <source>
        <dbReference type="EMBL" id="CCH29546.1"/>
    </source>
</evidence>
<accession>K0JUE1</accession>
<dbReference type="KEGG" id="sesp:BN6_22250"/>
<name>K0JUE1_SACES</name>
<proteinExistence type="predicted"/>
<keyword evidence="2" id="KW-1185">Reference proteome</keyword>
<dbReference type="Pfam" id="PF08974">
    <property type="entry name" value="DUF1877"/>
    <property type="match status" value="1"/>
</dbReference>
<dbReference type="HOGENOM" id="CLU_110577_0_0_11"/>
<dbReference type="EMBL" id="HE804045">
    <property type="protein sequence ID" value="CCH29546.1"/>
    <property type="molecule type" value="Genomic_DNA"/>
</dbReference>
<dbReference type="STRING" id="1179773.BN6_22250"/>
<dbReference type="PATRIC" id="fig|1179773.3.peg.2217"/>
<sequence>MVQRLAGTGLAGDRLLAGSGGGRRGKLLLDPVNVVGEWWFMGMTLSFTRVTPEQLELAFEDPERALEYLEDEERPYCFLEKSWAGIQFLLDAAGVGVDVYEDGDAIDEECTLFGWSDSMVAATAKALGATPFEVLAGFYDPQRLSEKDVYPMRHLWDADDIGYLRDNYGDLARFFEETAAAGDAAIRNFSF</sequence>
<gene>
    <name evidence="1" type="ordered locus">BN6_22250</name>
</gene>
<evidence type="ECO:0008006" key="3">
    <source>
        <dbReference type="Google" id="ProtNLM"/>
    </source>
</evidence>
<dbReference type="Gene3D" id="3.40.1760.10">
    <property type="entry name" value="YfbM-like super family"/>
    <property type="match status" value="1"/>
</dbReference>
<dbReference type="SUPFAM" id="SSF111069">
    <property type="entry name" value="Hypothetical protein yfbM"/>
    <property type="match status" value="1"/>
</dbReference>
<organism evidence="1 2">
    <name type="scientific">Saccharothrix espanaensis (strain ATCC 51144 / DSM 44229 / JCM 9112 / NBRC 15066 / NRRL 15764)</name>
    <dbReference type="NCBI Taxonomy" id="1179773"/>
    <lineage>
        <taxon>Bacteria</taxon>
        <taxon>Bacillati</taxon>
        <taxon>Actinomycetota</taxon>
        <taxon>Actinomycetes</taxon>
        <taxon>Pseudonocardiales</taxon>
        <taxon>Pseudonocardiaceae</taxon>
        <taxon>Saccharothrix</taxon>
    </lineage>
</organism>
<dbReference type="InterPro" id="IPR035944">
    <property type="entry name" value="YfbM-like_sf"/>
</dbReference>
<dbReference type="Proteomes" id="UP000006281">
    <property type="component" value="Chromosome"/>
</dbReference>